<dbReference type="AlphaFoldDB" id="A0A511ASL3"/>
<organism evidence="1 2">
    <name type="scientific">Alkalibacterium kapii</name>
    <dbReference type="NCBI Taxonomy" id="426704"/>
    <lineage>
        <taxon>Bacteria</taxon>
        <taxon>Bacillati</taxon>
        <taxon>Bacillota</taxon>
        <taxon>Bacilli</taxon>
        <taxon>Lactobacillales</taxon>
        <taxon>Carnobacteriaceae</taxon>
        <taxon>Alkalibacterium</taxon>
    </lineage>
</organism>
<accession>A0A511ASL3</accession>
<dbReference type="Gene3D" id="1.25.40.10">
    <property type="entry name" value="Tetratricopeptide repeat domain"/>
    <property type="match status" value="1"/>
</dbReference>
<dbReference type="GO" id="GO:0000166">
    <property type="term" value="F:nucleotide binding"/>
    <property type="evidence" value="ECO:0007669"/>
    <property type="project" value="InterPro"/>
</dbReference>
<comment type="caution">
    <text evidence="1">The sequence shown here is derived from an EMBL/GenBank/DDBJ whole genome shotgun (WGS) entry which is preliminary data.</text>
</comment>
<protein>
    <submittedName>
        <fullName evidence="1">Uncharacterized protein</fullName>
    </submittedName>
</protein>
<dbReference type="Gene3D" id="1.10.150.20">
    <property type="entry name" value="5' to 3' exonuclease, C-terminal subdomain"/>
    <property type="match status" value="1"/>
</dbReference>
<dbReference type="SUPFAM" id="SSF47794">
    <property type="entry name" value="Rad51 N-terminal domain-like"/>
    <property type="match status" value="1"/>
</dbReference>
<dbReference type="InterPro" id="IPR011990">
    <property type="entry name" value="TPR-like_helical_dom_sf"/>
</dbReference>
<dbReference type="EMBL" id="BJUY01000007">
    <property type="protein sequence ID" value="GEK91190.1"/>
    <property type="molecule type" value="Genomic_DNA"/>
</dbReference>
<dbReference type="OrthoDB" id="2209931at2"/>
<dbReference type="Proteomes" id="UP000321662">
    <property type="component" value="Unassembled WGS sequence"/>
</dbReference>
<sequence length="395" mass="47030">MSNDMEIFQRMVQQFLDEHGDEFDTTAEAVDYFTRKYNNKINTGFDFSQSETKETRSMKKLEEAQYEASQARKKKLIKEAIEIWPENWDAQSMLIDVDQEIDMISFVEHTLFLEKRARKYWQNHTDKMGYLNVEERPYLRLKAKVGFLYMDMGMVDHALEHLLELYNIDQTDSLGTRYKIMSLYVRKFDWKSAWRFFQKAEGADEDDQLLLPILILAVLTDRKDLARSLLEKLINVNREIGLVLMDDMWPIEDIYNEEVTLTTSYQPFSYQSLLIALRDIVYVVVENAYLFDWLKKETFKRIPIEKSVRKNSQPFYGELDPFQTQKLEDFFYSMRDEPSNPLRGMRIDRMRILYHAGLRNFEDFAERTEKEILKLDGIGPVTIKELRANGVKFKK</sequence>
<reference evidence="1 2" key="1">
    <citation type="submission" date="2019-07" db="EMBL/GenBank/DDBJ databases">
        <title>Whole genome shotgun sequence of Alkalibacterium kapii NBRC 103247.</title>
        <authorList>
            <person name="Hosoyama A."/>
            <person name="Uohara A."/>
            <person name="Ohji S."/>
            <person name="Ichikawa N."/>
        </authorList>
    </citation>
    <scope>NUCLEOTIDE SEQUENCE [LARGE SCALE GENOMIC DNA]</scope>
    <source>
        <strain evidence="1 2">NBRC 103247</strain>
    </source>
</reference>
<dbReference type="InterPro" id="IPR010995">
    <property type="entry name" value="DNA_repair_Rad51/TF_NusA_a-hlx"/>
</dbReference>
<proteinExistence type="predicted"/>
<evidence type="ECO:0000313" key="2">
    <source>
        <dbReference type="Proteomes" id="UP000321662"/>
    </source>
</evidence>
<keyword evidence="2" id="KW-1185">Reference proteome</keyword>
<dbReference type="SUPFAM" id="SSF48452">
    <property type="entry name" value="TPR-like"/>
    <property type="match status" value="1"/>
</dbReference>
<gene>
    <name evidence="1" type="ORF">AKA01nite_08120</name>
</gene>
<name>A0A511ASL3_9LACT</name>
<evidence type="ECO:0000313" key="1">
    <source>
        <dbReference type="EMBL" id="GEK91190.1"/>
    </source>
</evidence>
<dbReference type="RefSeq" id="WP_146924027.1">
    <property type="nucleotide sequence ID" value="NZ_BJUY01000007.1"/>
</dbReference>